<feature type="region of interest" description="Disordered" evidence="1">
    <location>
        <begin position="249"/>
        <end position="289"/>
    </location>
</feature>
<feature type="region of interest" description="Disordered" evidence="1">
    <location>
        <begin position="95"/>
        <end position="121"/>
    </location>
</feature>
<evidence type="ECO:0000313" key="3">
    <source>
        <dbReference type="Proteomes" id="UP001203297"/>
    </source>
</evidence>
<feature type="compositionally biased region" description="Basic and acidic residues" evidence="1">
    <location>
        <begin position="249"/>
        <end position="264"/>
    </location>
</feature>
<dbReference type="Proteomes" id="UP001203297">
    <property type="component" value="Unassembled WGS sequence"/>
</dbReference>
<evidence type="ECO:0000256" key="1">
    <source>
        <dbReference type="SAM" id="MobiDB-lite"/>
    </source>
</evidence>
<feature type="compositionally biased region" description="Low complexity" evidence="1">
    <location>
        <begin position="17"/>
        <end position="30"/>
    </location>
</feature>
<gene>
    <name evidence="2" type="ORF">B0F90DRAFT_316885</name>
</gene>
<keyword evidence="3" id="KW-1185">Reference proteome</keyword>
<sequence length="374" mass="39896">MRAALSTLLAPYQKQASESPSSSSHTSPRSAKVINALIQLLAKPTRQTQQPTDTASDFAPTPASSLASTAPETTDSDDEIVVLEKENVDPATFRRRNDLQTKPSGVITRTSPPKRKRTLSDVVEAQRRSKRHCDSSPPQRKLTFLSRPLLSDPVTFPNNPVLLQTPRANADLFAARSALVAAAFPSRSTHSGPATSMPTAKGTLKAATSALTSGPIPAPFKLTKPYVIPEWARTTTATKPRMSEEALARREAENIREQSKALERKRVHRRRSRGCGAAEPPPSSPTHPVFVHPSARIQVRRASLGNNASESVSAVAPVMAAVGDVLRTSSPPPPPSSLTMSITASVFAPCTPTRRPAGVGGASRHSVTSSPTLL</sequence>
<accession>A0AAD4M4X4</accession>
<feature type="compositionally biased region" description="Low complexity" evidence="1">
    <location>
        <begin position="59"/>
        <end position="73"/>
    </location>
</feature>
<protein>
    <submittedName>
        <fullName evidence="2">Uncharacterized protein</fullName>
    </submittedName>
</protein>
<proteinExistence type="predicted"/>
<feature type="compositionally biased region" description="Polar residues" evidence="1">
    <location>
        <begin position="365"/>
        <end position="374"/>
    </location>
</feature>
<evidence type="ECO:0000313" key="2">
    <source>
        <dbReference type="EMBL" id="KAI0301583.1"/>
    </source>
</evidence>
<organism evidence="2 3">
    <name type="scientific">Multifurca ochricompacta</name>
    <dbReference type="NCBI Taxonomy" id="376703"/>
    <lineage>
        <taxon>Eukaryota</taxon>
        <taxon>Fungi</taxon>
        <taxon>Dikarya</taxon>
        <taxon>Basidiomycota</taxon>
        <taxon>Agaricomycotina</taxon>
        <taxon>Agaricomycetes</taxon>
        <taxon>Russulales</taxon>
        <taxon>Russulaceae</taxon>
        <taxon>Multifurca</taxon>
    </lineage>
</organism>
<name>A0AAD4M4X4_9AGAM</name>
<feature type="region of interest" description="Disordered" evidence="1">
    <location>
        <begin position="354"/>
        <end position="374"/>
    </location>
</feature>
<feature type="region of interest" description="Disordered" evidence="1">
    <location>
        <begin position="1"/>
        <end position="79"/>
    </location>
</feature>
<dbReference type="EMBL" id="WTXG01000014">
    <property type="protein sequence ID" value="KAI0301583.1"/>
    <property type="molecule type" value="Genomic_DNA"/>
</dbReference>
<dbReference type="AlphaFoldDB" id="A0AAD4M4X4"/>
<reference evidence="2" key="1">
    <citation type="journal article" date="2022" name="New Phytol.">
        <title>Evolutionary transition to the ectomycorrhizal habit in the genomes of a hyperdiverse lineage of mushroom-forming fungi.</title>
        <authorList>
            <person name="Looney B."/>
            <person name="Miyauchi S."/>
            <person name="Morin E."/>
            <person name="Drula E."/>
            <person name="Courty P.E."/>
            <person name="Kohler A."/>
            <person name="Kuo A."/>
            <person name="LaButti K."/>
            <person name="Pangilinan J."/>
            <person name="Lipzen A."/>
            <person name="Riley R."/>
            <person name="Andreopoulos W."/>
            <person name="He G."/>
            <person name="Johnson J."/>
            <person name="Nolan M."/>
            <person name="Tritt A."/>
            <person name="Barry K.W."/>
            <person name="Grigoriev I.V."/>
            <person name="Nagy L.G."/>
            <person name="Hibbett D."/>
            <person name="Henrissat B."/>
            <person name="Matheny P.B."/>
            <person name="Labbe J."/>
            <person name="Martin F.M."/>
        </authorList>
    </citation>
    <scope>NUCLEOTIDE SEQUENCE</scope>
    <source>
        <strain evidence="2">BPL690</strain>
    </source>
</reference>
<feature type="compositionally biased region" description="Polar residues" evidence="1">
    <location>
        <begin position="100"/>
        <end position="111"/>
    </location>
</feature>
<feature type="compositionally biased region" description="Polar residues" evidence="1">
    <location>
        <begin position="45"/>
        <end position="55"/>
    </location>
</feature>
<comment type="caution">
    <text evidence="2">The sequence shown here is derived from an EMBL/GenBank/DDBJ whole genome shotgun (WGS) entry which is preliminary data.</text>
</comment>